<evidence type="ECO:0000256" key="2">
    <source>
        <dbReference type="ARBA" id="ARBA00022475"/>
    </source>
</evidence>
<feature type="transmembrane region" description="Helical" evidence="6">
    <location>
        <begin position="12"/>
        <end position="33"/>
    </location>
</feature>
<protein>
    <submittedName>
        <fullName evidence="8">Unannotated protein</fullName>
    </submittedName>
</protein>
<feature type="transmembrane region" description="Helical" evidence="6">
    <location>
        <begin position="121"/>
        <end position="140"/>
    </location>
</feature>
<organism evidence="8">
    <name type="scientific">freshwater metagenome</name>
    <dbReference type="NCBI Taxonomy" id="449393"/>
    <lineage>
        <taxon>unclassified sequences</taxon>
        <taxon>metagenomes</taxon>
        <taxon>ecological metagenomes</taxon>
    </lineage>
</organism>
<dbReference type="PANTHER" id="PTHR30353">
    <property type="entry name" value="INNER MEMBRANE PROTEIN DEDA-RELATED"/>
    <property type="match status" value="1"/>
</dbReference>
<evidence type="ECO:0000256" key="5">
    <source>
        <dbReference type="ARBA" id="ARBA00023136"/>
    </source>
</evidence>
<proteinExistence type="predicted"/>
<evidence type="ECO:0000256" key="1">
    <source>
        <dbReference type="ARBA" id="ARBA00004651"/>
    </source>
</evidence>
<dbReference type="EMBL" id="CAEZXH010000004">
    <property type="protein sequence ID" value="CAB4675254.1"/>
    <property type="molecule type" value="Genomic_DNA"/>
</dbReference>
<keyword evidence="5 6" id="KW-0472">Membrane</keyword>
<comment type="subcellular location">
    <subcellularLocation>
        <location evidence="1">Cell membrane</location>
        <topology evidence="1">Multi-pass membrane protein</topology>
    </subcellularLocation>
</comment>
<dbReference type="EMBL" id="CAFBPY010000009">
    <property type="protein sequence ID" value="CAB5033951.1"/>
    <property type="molecule type" value="Genomic_DNA"/>
</dbReference>
<evidence type="ECO:0000313" key="9">
    <source>
        <dbReference type="EMBL" id="CAB4675254.1"/>
    </source>
</evidence>
<dbReference type="InterPro" id="IPR032818">
    <property type="entry name" value="DedA-like"/>
</dbReference>
<dbReference type="GO" id="GO:0005886">
    <property type="term" value="C:plasma membrane"/>
    <property type="evidence" value="ECO:0007669"/>
    <property type="project" value="UniProtKB-SubCell"/>
</dbReference>
<gene>
    <name evidence="8" type="ORF">UFOPK1811_00560</name>
    <name evidence="9" type="ORF">UFOPK2360_00127</name>
    <name evidence="10" type="ORF">UFOPK2922_00071</name>
    <name evidence="11" type="ORF">UFOPK4209_00112</name>
</gene>
<dbReference type="AlphaFoldDB" id="A0A6J6G8B6"/>
<feature type="transmembrane region" description="Helical" evidence="6">
    <location>
        <begin position="147"/>
        <end position="168"/>
    </location>
</feature>
<evidence type="ECO:0000256" key="6">
    <source>
        <dbReference type="SAM" id="Phobius"/>
    </source>
</evidence>
<evidence type="ECO:0000256" key="3">
    <source>
        <dbReference type="ARBA" id="ARBA00022692"/>
    </source>
</evidence>
<accession>A0A6J6G8B6</accession>
<dbReference type="EMBL" id="CAEZUJ010000015">
    <property type="protein sequence ID" value="CAB4597407.1"/>
    <property type="molecule type" value="Genomic_DNA"/>
</dbReference>
<dbReference type="EMBL" id="CAEZZS010000002">
    <property type="protein sequence ID" value="CAB4766769.1"/>
    <property type="molecule type" value="Genomic_DNA"/>
</dbReference>
<feature type="domain" description="VTT" evidence="7">
    <location>
        <begin position="52"/>
        <end position="167"/>
    </location>
</feature>
<sequence>MGIFDPQQIISTLGLLGVLGALFAETGLLIGLVLPGDSLLFVAGIAASGSALSAVGVQLSLPLLLVLSPIAAFLGTQTGFLFGRRFGRDFFNRPDGKIFSAAKVQHAEEWLHKYGPFKAMMLGRFIPIIRTLISPLYGILNLEIRKFTLLNFISAVIWTDSVLLLGYVLGEKVKGSVDKYLLPIIGLVIVISFIPIAIEIIKARKKGM</sequence>
<evidence type="ECO:0000313" key="10">
    <source>
        <dbReference type="EMBL" id="CAB4766769.1"/>
    </source>
</evidence>
<name>A0A6J6G8B6_9ZZZZ</name>
<dbReference type="Pfam" id="PF09335">
    <property type="entry name" value="VTT_dom"/>
    <property type="match status" value="1"/>
</dbReference>
<feature type="transmembrane region" description="Helical" evidence="6">
    <location>
        <begin position="64"/>
        <end position="83"/>
    </location>
</feature>
<reference evidence="8" key="1">
    <citation type="submission" date="2020-05" db="EMBL/GenBank/DDBJ databases">
        <authorList>
            <person name="Chiriac C."/>
            <person name="Salcher M."/>
            <person name="Ghai R."/>
            <person name="Kavagutti S V."/>
        </authorList>
    </citation>
    <scope>NUCLEOTIDE SEQUENCE</scope>
</reference>
<evidence type="ECO:0000313" key="8">
    <source>
        <dbReference type="EMBL" id="CAB4597407.1"/>
    </source>
</evidence>
<feature type="transmembrane region" description="Helical" evidence="6">
    <location>
        <begin position="180"/>
        <end position="201"/>
    </location>
</feature>
<keyword evidence="2" id="KW-1003">Cell membrane</keyword>
<keyword evidence="4 6" id="KW-1133">Transmembrane helix</keyword>
<evidence type="ECO:0000313" key="11">
    <source>
        <dbReference type="EMBL" id="CAB5033951.1"/>
    </source>
</evidence>
<evidence type="ECO:0000259" key="7">
    <source>
        <dbReference type="Pfam" id="PF09335"/>
    </source>
</evidence>
<dbReference type="InterPro" id="IPR032816">
    <property type="entry name" value="VTT_dom"/>
</dbReference>
<evidence type="ECO:0000256" key="4">
    <source>
        <dbReference type="ARBA" id="ARBA00022989"/>
    </source>
</evidence>
<dbReference type="PANTHER" id="PTHR30353:SF0">
    <property type="entry name" value="TRANSMEMBRANE PROTEIN"/>
    <property type="match status" value="1"/>
</dbReference>
<feature type="transmembrane region" description="Helical" evidence="6">
    <location>
        <begin position="39"/>
        <end position="57"/>
    </location>
</feature>
<keyword evidence="3 6" id="KW-0812">Transmembrane</keyword>